<dbReference type="RefSeq" id="WP_085817041.1">
    <property type="nucleotide sequence ID" value="NZ_FWFU01000001.1"/>
</dbReference>
<protein>
    <recommendedName>
        <fullName evidence="4">Yip1 domain protein</fullName>
    </recommendedName>
</protein>
<keyword evidence="1" id="KW-0812">Transmembrane</keyword>
<keyword evidence="1" id="KW-1133">Transmembrane helix</keyword>
<proteinExistence type="predicted"/>
<feature type="transmembrane region" description="Helical" evidence="1">
    <location>
        <begin position="106"/>
        <end position="128"/>
    </location>
</feature>
<accession>A0A1X6YP14</accession>
<organism evidence="2 3">
    <name type="scientific">Roseovarius halotolerans</name>
    <dbReference type="NCBI Taxonomy" id="505353"/>
    <lineage>
        <taxon>Bacteria</taxon>
        <taxon>Pseudomonadati</taxon>
        <taxon>Pseudomonadota</taxon>
        <taxon>Alphaproteobacteria</taxon>
        <taxon>Rhodobacterales</taxon>
        <taxon>Roseobacteraceae</taxon>
        <taxon>Roseovarius</taxon>
    </lineage>
</organism>
<feature type="transmembrane region" description="Helical" evidence="1">
    <location>
        <begin position="134"/>
        <end position="153"/>
    </location>
</feature>
<dbReference type="OrthoDB" id="7771437at2"/>
<dbReference type="Proteomes" id="UP000193207">
    <property type="component" value="Unassembled WGS sequence"/>
</dbReference>
<evidence type="ECO:0008006" key="4">
    <source>
        <dbReference type="Google" id="ProtNLM"/>
    </source>
</evidence>
<keyword evidence="3" id="KW-1185">Reference proteome</keyword>
<evidence type="ECO:0000256" key="1">
    <source>
        <dbReference type="SAM" id="Phobius"/>
    </source>
</evidence>
<keyword evidence="1" id="KW-0472">Membrane</keyword>
<sequence length="161" mass="17826">MPVTTDIVATYRRPRTVMRQLLAMPESEGRALAIVMSACLVVFIAQWPRLARVAHLNDQEINPLLGGALMAWVFIMPLVLYALAFLSFVVLRIFSARASGYRCRMALFWAVLAVSPLFLLNGLVAGFIGAGAGLQLVGLVTLLVFMWFWLANLREVGWGET</sequence>
<evidence type="ECO:0000313" key="3">
    <source>
        <dbReference type="Proteomes" id="UP000193207"/>
    </source>
</evidence>
<reference evidence="2 3" key="1">
    <citation type="submission" date="2017-03" db="EMBL/GenBank/DDBJ databases">
        <authorList>
            <person name="Afonso C.L."/>
            <person name="Miller P.J."/>
            <person name="Scott M.A."/>
            <person name="Spackman E."/>
            <person name="Goraichik I."/>
            <person name="Dimitrov K.M."/>
            <person name="Suarez D.L."/>
            <person name="Swayne D.E."/>
        </authorList>
    </citation>
    <scope>NUCLEOTIDE SEQUENCE [LARGE SCALE GENOMIC DNA]</scope>
    <source>
        <strain evidence="2 3">CECT 8110</strain>
    </source>
</reference>
<feature type="transmembrane region" description="Helical" evidence="1">
    <location>
        <begin position="31"/>
        <end position="49"/>
    </location>
</feature>
<dbReference type="AlphaFoldDB" id="A0A1X6YP14"/>
<gene>
    <name evidence="2" type="ORF">ROH8110_01279</name>
</gene>
<name>A0A1X6YP14_9RHOB</name>
<feature type="transmembrane region" description="Helical" evidence="1">
    <location>
        <begin position="69"/>
        <end position="94"/>
    </location>
</feature>
<dbReference type="EMBL" id="FWFU01000001">
    <property type="protein sequence ID" value="SLN27012.1"/>
    <property type="molecule type" value="Genomic_DNA"/>
</dbReference>
<evidence type="ECO:0000313" key="2">
    <source>
        <dbReference type="EMBL" id="SLN27012.1"/>
    </source>
</evidence>